<protein>
    <submittedName>
        <fullName evidence="2">Uncharacterized protein</fullName>
    </submittedName>
</protein>
<accession>X8BH67</accession>
<feature type="region of interest" description="Disordered" evidence="1">
    <location>
        <begin position="1"/>
        <end position="34"/>
    </location>
</feature>
<evidence type="ECO:0000313" key="2">
    <source>
        <dbReference type="EMBL" id="EUA42405.1"/>
    </source>
</evidence>
<dbReference type="EMBL" id="JAOB01000042">
    <property type="protein sequence ID" value="EUA42405.1"/>
    <property type="molecule type" value="Genomic_DNA"/>
</dbReference>
<comment type="caution">
    <text evidence="2">The sequence shown here is derived from an EMBL/GenBank/DDBJ whole genome shotgun (WGS) entry which is preliminary data.</text>
</comment>
<dbReference type="AlphaFoldDB" id="X8BH67"/>
<proteinExistence type="predicted"/>
<name>X8BH67_MYCXE</name>
<reference evidence="2" key="1">
    <citation type="submission" date="2014-01" db="EMBL/GenBank/DDBJ databases">
        <authorList>
            <person name="Brown-Elliot B."/>
            <person name="Wallace R."/>
            <person name="Lenaerts A."/>
            <person name="Ordway D."/>
            <person name="DeGroote M.A."/>
            <person name="Parker T."/>
            <person name="Sizemore C."/>
            <person name="Tallon L.J."/>
            <person name="Sadzewicz L.K."/>
            <person name="Sengamalay N."/>
            <person name="Fraser C.M."/>
            <person name="Hine E."/>
            <person name="Shefchek K.A."/>
            <person name="Das S.P."/>
            <person name="Tettelin H."/>
        </authorList>
    </citation>
    <scope>NUCLEOTIDE SEQUENCE [LARGE SCALE GENOMIC DNA]</scope>
    <source>
        <strain evidence="2">4042</strain>
    </source>
</reference>
<evidence type="ECO:0000256" key="1">
    <source>
        <dbReference type="SAM" id="MobiDB-lite"/>
    </source>
</evidence>
<sequence>MNSMPRPPKAGRAARPRFPHVIPPDLSCPRPFGNTQIWTATAGI</sequence>
<organism evidence="2">
    <name type="scientific">Mycobacterium xenopi 4042</name>
    <dbReference type="NCBI Taxonomy" id="1299334"/>
    <lineage>
        <taxon>Bacteria</taxon>
        <taxon>Bacillati</taxon>
        <taxon>Actinomycetota</taxon>
        <taxon>Actinomycetes</taxon>
        <taxon>Mycobacteriales</taxon>
        <taxon>Mycobacteriaceae</taxon>
        <taxon>Mycobacterium</taxon>
    </lineage>
</organism>
<gene>
    <name evidence="2" type="ORF">I553_6265</name>
</gene>